<protein>
    <recommendedName>
        <fullName evidence="5">Cupredoxin</fullName>
    </recommendedName>
</protein>
<evidence type="ECO:0000256" key="1">
    <source>
        <dbReference type="SAM" id="MobiDB-lite"/>
    </source>
</evidence>
<proteinExistence type="predicted"/>
<dbReference type="CDD" id="cd00920">
    <property type="entry name" value="Cupredoxin"/>
    <property type="match status" value="1"/>
</dbReference>
<evidence type="ECO:0000313" key="4">
    <source>
        <dbReference type="Proteomes" id="UP000235371"/>
    </source>
</evidence>
<dbReference type="InParanoid" id="A0A2J6SKC9"/>
<feature type="region of interest" description="Disordered" evidence="1">
    <location>
        <begin position="555"/>
        <end position="582"/>
    </location>
</feature>
<feature type="region of interest" description="Disordered" evidence="1">
    <location>
        <begin position="411"/>
        <end position="532"/>
    </location>
</feature>
<dbReference type="EMBL" id="KZ613912">
    <property type="protein sequence ID" value="PMD51205.1"/>
    <property type="molecule type" value="Genomic_DNA"/>
</dbReference>
<feature type="compositionally biased region" description="Polar residues" evidence="1">
    <location>
        <begin position="476"/>
        <end position="489"/>
    </location>
</feature>
<organism evidence="3 4">
    <name type="scientific">Hyaloscypha bicolor E</name>
    <dbReference type="NCBI Taxonomy" id="1095630"/>
    <lineage>
        <taxon>Eukaryota</taxon>
        <taxon>Fungi</taxon>
        <taxon>Dikarya</taxon>
        <taxon>Ascomycota</taxon>
        <taxon>Pezizomycotina</taxon>
        <taxon>Leotiomycetes</taxon>
        <taxon>Helotiales</taxon>
        <taxon>Hyaloscyphaceae</taxon>
        <taxon>Hyaloscypha</taxon>
        <taxon>Hyaloscypha bicolor</taxon>
    </lineage>
</organism>
<keyword evidence="2" id="KW-0812">Transmembrane</keyword>
<dbReference type="SUPFAM" id="SSF49503">
    <property type="entry name" value="Cupredoxins"/>
    <property type="match status" value="1"/>
</dbReference>
<dbReference type="STRING" id="1095630.A0A2J6SKC9"/>
<evidence type="ECO:0000313" key="3">
    <source>
        <dbReference type="EMBL" id="PMD51205.1"/>
    </source>
</evidence>
<keyword evidence="2" id="KW-1133">Transmembrane helix</keyword>
<reference evidence="3 4" key="1">
    <citation type="submission" date="2016-04" db="EMBL/GenBank/DDBJ databases">
        <title>A degradative enzymes factory behind the ericoid mycorrhizal symbiosis.</title>
        <authorList>
            <consortium name="DOE Joint Genome Institute"/>
            <person name="Martino E."/>
            <person name="Morin E."/>
            <person name="Grelet G."/>
            <person name="Kuo A."/>
            <person name="Kohler A."/>
            <person name="Daghino S."/>
            <person name="Barry K."/>
            <person name="Choi C."/>
            <person name="Cichocki N."/>
            <person name="Clum A."/>
            <person name="Copeland A."/>
            <person name="Hainaut M."/>
            <person name="Haridas S."/>
            <person name="Labutti K."/>
            <person name="Lindquist E."/>
            <person name="Lipzen A."/>
            <person name="Khouja H.-R."/>
            <person name="Murat C."/>
            <person name="Ohm R."/>
            <person name="Olson A."/>
            <person name="Spatafora J."/>
            <person name="Veneault-Fourrey C."/>
            <person name="Henrissat B."/>
            <person name="Grigoriev I."/>
            <person name="Martin F."/>
            <person name="Perotto S."/>
        </authorList>
    </citation>
    <scope>NUCLEOTIDE SEQUENCE [LARGE SCALE GENOMIC DNA]</scope>
    <source>
        <strain evidence="3 4">E</strain>
    </source>
</reference>
<feature type="compositionally biased region" description="Low complexity" evidence="1">
    <location>
        <begin position="307"/>
        <end position="332"/>
    </location>
</feature>
<feature type="compositionally biased region" description="Basic and acidic residues" evidence="1">
    <location>
        <begin position="453"/>
        <end position="469"/>
    </location>
</feature>
<keyword evidence="2" id="KW-0472">Membrane</keyword>
<dbReference type="InterPro" id="IPR052953">
    <property type="entry name" value="Ser-rich/MCO-related"/>
</dbReference>
<dbReference type="Gene3D" id="2.60.40.420">
    <property type="entry name" value="Cupredoxins - blue copper proteins"/>
    <property type="match status" value="1"/>
</dbReference>
<feature type="region of interest" description="Disordered" evidence="1">
    <location>
        <begin position="306"/>
        <end position="332"/>
    </location>
</feature>
<feature type="transmembrane region" description="Helical" evidence="2">
    <location>
        <begin position="353"/>
        <end position="375"/>
    </location>
</feature>
<name>A0A2J6SKC9_9HELO</name>
<evidence type="ECO:0008006" key="5">
    <source>
        <dbReference type="Google" id="ProtNLM"/>
    </source>
</evidence>
<gene>
    <name evidence="3" type="ORF">K444DRAFT_227138</name>
</gene>
<dbReference type="PANTHER" id="PTHR34883:SF19">
    <property type="entry name" value="EXTRACELLULAR SERINE-RICH PROTEIN"/>
    <property type="match status" value="1"/>
</dbReference>
<sequence>MQPCELDLSLAAEMLQLAGSAYIPYGTCQVLDHHLTPLRHLFAHLSHFSPRFSFPPTTEPPFLQAPYASGTSEESTIKKLRAKCFPGLLSRTKAEYCRVCCVGPLPASSSQASSSVISLERRVFRPLHPSYNFCRNRVNLESFKAILLSQVLTLLATALLSAAQSATTGSAVPTHTVAVGVDPHKFTPKEVNASIGDIIEFRFYPTNHSVARAEYLLPCIPYEVTGINKVGIWSGFKPIFVVGIDQPQYQVRINDTQPLFYYCGAPGACLVDGMVGVINPNATQTWEVQHAFALNATQMFVPGEYFSPEGTPTGSPTTSATTPSSTTSSLTGIPTQTTVVVSPGTPSGLSTGGIAGIAIGAATIAVLAGALFYLYGRQRTMKEVLQNSQNGPGFTGRGSYLSGLGNPMSQYPFIDHKLPTTNTQENSSDGRDRYSGVGQIDGHHNRSNPPDSESYRSRSPPIDDRDRDMQIPPLNMISTGGAQSPNSPQDYERRHDSINGAYLSPTPRGHLPEGEEEQAFRQRDSELRTDDVPAMQRVPIAGSQGANMTRVGVHEMPAPSLNSSGVSSYKPPGQIDTRPGGY</sequence>
<feature type="compositionally biased region" description="Basic and acidic residues" evidence="1">
    <location>
        <begin position="510"/>
        <end position="531"/>
    </location>
</feature>
<dbReference type="InterPro" id="IPR008972">
    <property type="entry name" value="Cupredoxin"/>
</dbReference>
<dbReference type="AlphaFoldDB" id="A0A2J6SKC9"/>
<dbReference type="Proteomes" id="UP000235371">
    <property type="component" value="Unassembled WGS sequence"/>
</dbReference>
<dbReference type="PANTHER" id="PTHR34883">
    <property type="entry name" value="SERINE-RICH PROTEIN, PUTATIVE-RELATED-RELATED"/>
    <property type="match status" value="1"/>
</dbReference>
<dbReference type="RefSeq" id="XP_024728109.1">
    <property type="nucleotide sequence ID" value="XM_024871195.1"/>
</dbReference>
<evidence type="ECO:0000256" key="2">
    <source>
        <dbReference type="SAM" id="Phobius"/>
    </source>
</evidence>
<dbReference type="OrthoDB" id="2331100at2759"/>
<dbReference type="GeneID" id="36579277"/>
<keyword evidence="4" id="KW-1185">Reference proteome</keyword>
<accession>A0A2J6SKC9</accession>